<dbReference type="AlphaFoldDB" id="A0A6C0K1S0"/>
<feature type="region of interest" description="Disordered" evidence="1">
    <location>
        <begin position="249"/>
        <end position="279"/>
    </location>
</feature>
<protein>
    <submittedName>
        <fullName evidence="2">Uncharacterized protein</fullName>
    </submittedName>
</protein>
<accession>A0A6C0K1S0</accession>
<organism evidence="2">
    <name type="scientific">viral metagenome</name>
    <dbReference type="NCBI Taxonomy" id="1070528"/>
    <lineage>
        <taxon>unclassified sequences</taxon>
        <taxon>metagenomes</taxon>
        <taxon>organismal metagenomes</taxon>
    </lineage>
</organism>
<proteinExistence type="predicted"/>
<evidence type="ECO:0000256" key="1">
    <source>
        <dbReference type="SAM" id="MobiDB-lite"/>
    </source>
</evidence>
<sequence length="298" mass="34203">MSWINRYNGYLEIPAGTEKTFSKRTVDIFFSRELIKNKRKIGMSEFTLHLPVLSSRAWHSMQSLLHDYLRTYLLLCKKDAVIGKYLTPELMDVPVAPAPGGTSPIITTENWRRQVQQTYHGLFHSKLFLGECQKDPNHLALSFLQTEYQILLCVNLLVSTTNQYLQQHNKSEFRFSINVDKAYRSYRDGTWESSFLAGEKDISIDERLYILSSMTISKMQYLLSSWYIDFFLLNKKKIQLEIAQVRRPKKESSGRMGGGGPSSSLRPRSSTVTATTTGITGNSRSLRRKKILNIQLVG</sequence>
<reference evidence="2" key="1">
    <citation type="journal article" date="2020" name="Nature">
        <title>Giant virus diversity and host interactions through global metagenomics.</title>
        <authorList>
            <person name="Schulz F."/>
            <person name="Roux S."/>
            <person name="Paez-Espino D."/>
            <person name="Jungbluth S."/>
            <person name="Walsh D.A."/>
            <person name="Denef V.J."/>
            <person name="McMahon K.D."/>
            <person name="Konstantinidis K.T."/>
            <person name="Eloe-Fadrosh E.A."/>
            <person name="Kyrpides N.C."/>
            <person name="Woyke T."/>
        </authorList>
    </citation>
    <scope>NUCLEOTIDE SEQUENCE</scope>
    <source>
        <strain evidence="2">GVMAG-S-1101169-75</strain>
    </source>
</reference>
<name>A0A6C0K1S0_9ZZZZ</name>
<feature type="compositionally biased region" description="Low complexity" evidence="1">
    <location>
        <begin position="262"/>
        <end position="279"/>
    </location>
</feature>
<evidence type="ECO:0000313" key="2">
    <source>
        <dbReference type="EMBL" id="QHU11523.1"/>
    </source>
</evidence>
<dbReference type="EMBL" id="MN740786">
    <property type="protein sequence ID" value="QHU11523.1"/>
    <property type="molecule type" value="Genomic_DNA"/>
</dbReference>